<dbReference type="InterPro" id="IPR037291">
    <property type="entry name" value="DUF4139"/>
</dbReference>
<dbReference type="STRING" id="279824.SAMN03080617_03007"/>
<dbReference type="PANTHER" id="PTHR31005">
    <property type="entry name" value="DUF4139 DOMAIN-CONTAINING PROTEIN"/>
    <property type="match status" value="1"/>
</dbReference>
<evidence type="ECO:0000313" key="3">
    <source>
        <dbReference type="Proteomes" id="UP000198756"/>
    </source>
</evidence>
<dbReference type="InterPro" id="IPR011935">
    <property type="entry name" value="CHP02231"/>
</dbReference>
<organism evidence="2 3">
    <name type="scientific">Algoriphagus alkaliphilus</name>
    <dbReference type="NCBI Taxonomy" id="279824"/>
    <lineage>
        <taxon>Bacteria</taxon>
        <taxon>Pseudomonadati</taxon>
        <taxon>Bacteroidota</taxon>
        <taxon>Cytophagia</taxon>
        <taxon>Cytophagales</taxon>
        <taxon>Cyclobacteriaceae</taxon>
        <taxon>Algoriphagus</taxon>
    </lineage>
</organism>
<dbReference type="Pfam" id="PF13598">
    <property type="entry name" value="DUF4139"/>
    <property type="match status" value="1"/>
</dbReference>
<evidence type="ECO:0000259" key="1">
    <source>
        <dbReference type="Pfam" id="PF13598"/>
    </source>
</evidence>
<gene>
    <name evidence="2" type="ORF">SAMN03080617_03007</name>
</gene>
<dbReference type="PANTHER" id="PTHR31005:SF8">
    <property type="entry name" value="DUF4139 DOMAIN-CONTAINING PROTEIN"/>
    <property type="match status" value="1"/>
</dbReference>
<reference evidence="3" key="1">
    <citation type="submission" date="2016-10" db="EMBL/GenBank/DDBJ databases">
        <authorList>
            <person name="Varghese N."/>
            <person name="Submissions S."/>
        </authorList>
    </citation>
    <scope>NUCLEOTIDE SEQUENCE [LARGE SCALE GENOMIC DNA]</scope>
    <source>
        <strain evidence="3">DSM 22703</strain>
    </source>
</reference>
<evidence type="ECO:0000313" key="2">
    <source>
        <dbReference type="EMBL" id="SDA87638.1"/>
    </source>
</evidence>
<dbReference type="EMBL" id="FMXE01000022">
    <property type="protein sequence ID" value="SDA87638.1"/>
    <property type="molecule type" value="Genomic_DNA"/>
</dbReference>
<keyword evidence="3" id="KW-1185">Reference proteome</keyword>
<feature type="domain" description="DUF4139" evidence="1">
    <location>
        <begin position="30"/>
        <end position="163"/>
    </location>
</feature>
<sequence length="170" mass="19003">MRVLMSAAFFQNFDWAKLTIQTGNQYSLLEGESNLYFEDGFVGRSILNVAALQDTLQTSLGRDRSIVMNREKVDQFSKKRTIGSNITESRGYEITLKNNKSQAVTLVVKDQIPVSINSNIVVTPGELSRGNLDTQTGIVTLEITLAPGAQQKLVLQYEVKYPKSERLILD</sequence>
<dbReference type="Proteomes" id="UP000198756">
    <property type="component" value="Unassembled WGS sequence"/>
</dbReference>
<dbReference type="AlphaFoldDB" id="A0A1G5YYG9"/>
<proteinExistence type="predicted"/>
<accession>A0A1G5YYG9</accession>
<protein>
    <recommendedName>
        <fullName evidence="1">DUF4139 domain-containing protein</fullName>
    </recommendedName>
</protein>
<name>A0A1G5YYG9_9BACT</name>